<reference evidence="3" key="1">
    <citation type="submission" date="2015-09" db="EMBL/GenBank/DDBJ databases">
        <authorList>
            <consortium name="Pathogen Informatics"/>
        </authorList>
    </citation>
    <scope>NUCLEOTIDE SEQUENCE [LARGE SCALE GENOMIC DNA]</scope>
    <source>
        <strain evidence="3">Lake Konstanz</strain>
    </source>
</reference>
<dbReference type="PANTHER" id="PTHR42254:SF1">
    <property type="entry name" value="CALCINEURIN-LIKE PHOSPHOESTERASE DOMAIN-CONTAINING PROTEIN"/>
    <property type="match status" value="1"/>
</dbReference>
<evidence type="ECO:0008006" key="4">
    <source>
        <dbReference type="Google" id="ProtNLM"/>
    </source>
</evidence>
<evidence type="ECO:0000256" key="1">
    <source>
        <dbReference type="SAM" id="MobiDB-lite"/>
    </source>
</evidence>
<dbReference type="PANTHER" id="PTHR42254">
    <property type="entry name" value="METALLOPHOS DOMAIN-CONTAINING PROTEIN"/>
    <property type="match status" value="1"/>
</dbReference>
<dbReference type="AlphaFoldDB" id="A0A0S4IZM9"/>
<gene>
    <name evidence="2" type="ORF">BSAL_82545</name>
</gene>
<dbReference type="OMA" id="SIHEWVA"/>
<name>A0A0S4IZM9_BODSA</name>
<dbReference type="InterPro" id="IPR029052">
    <property type="entry name" value="Metallo-depent_PP-like"/>
</dbReference>
<organism evidence="2 3">
    <name type="scientific">Bodo saltans</name>
    <name type="common">Flagellated protozoan</name>
    <dbReference type="NCBI Taxonomy" id="75058"/>
    <lineage>
        <taxon>Eukaryota</taxon>
        <taxon>Discoba</taxon>
        <taxon>Euglenozoa</taxon>
        <taxon>Kinetoplastea</taxon>
        <taxon>Metakinetoplastina</taxon>
        <taxon>Eubodonida</taxon>
        <taxon>Bodonidae</taxon>
        <taxon>Bodo</taxon>
    </lineage>
</organism>
<evidence type="ECO:0000313" key="2">
    <source>
        <dbReference type="EMBL" id="CUG64928.1"/>
    </source>
</evidence>
<keyword evidence="3" id="KW-1185">Reference proteome</keyword>
<accession>A0A0S4IZM9</accession>
<evidence type="ECO:0000313" key="3">
    <source>
        <dbReference type="Proteomes" id="UP000051952"/>
    </source>
</evidence>
<dbReference type="Proteomes" id="UP000051952">
    <property type="component" value="Unassembled WGS sequence"/>
</dbReference>
<dbReference type="EMBL" id="CYKH01000917">
    <property type="protein sequence ID" value="CUG64928.1"/>
    <property type="molecule type" value="Genomic_DNA"/>
</dbReference>
<proteinExistence type="predicted"/>
<protein>
    <recommendedName>
        <fullName evidence="4">Calcineurin-like phosphoesterase domain-containing protein</fullName>
    </recommendedName>
</protein>
<dbReference type="OrthoDB" id="426586at2759"/>
<feature type="region of interest" description="Disordered" evidence="1">
    <location>
        <begin position="483"/>
        <end position="510"/>
    </location>
</feature>
<dbReference type="SUPFAM" id="SSF56300">
    <property type="entry name" value="Metallo-dependent phosphatases"/>
    <property type="match status" value="1"/>
</dbReference>
<sequence length="510" mass="55689">MYRASFIRRATTAFLTDAEGSMVYWNKYLAISKVLHRCPDTKRIQFTGAAADTKFVYGGDAFDKGGDDVVFAEELLQLKKDYPGRVTLIGGNRDLNKMNFGSLFTDAAIAGLGPDPAAVPIPFFMAHDPKAVSYATYLQQNSSRFASTTTVTKLSYFCWRLDCTMGCKGLFDQRKQYLESLQPQGAAPLTEVDVMNHFLRSAQPGGIVYRYLDEIQIAAVIDGTLFVHGAINKANAGFIPTPALFEGVAEAEVEGTNVFARGGSVQEWVDGLNAFAAGGVKDWKARPEIDPVTKRRGGGYLAAYCHEKATRGKTVVIPNFTTPKKDLPLGFVDLGIVEHLNTSGVFRVCTGHKPVGEMTVSIQQPGLSVHIADNSYCSSSGLDQRGEAVQEVLLDGAEGTARCHGRRADGSPFDFDLDHPLVGLPTPVVDPTSGIAKQWWSVAVLPDDRLLLHRTENDYFSVMYTTADAKAVEDQFEATPLKGLGEGEFDERYSRQELKPMKRKVPGDAS</sequence>
<dbReference type="Gene3D" id="3.60.21.10">
    <property type="match status" value="1"/>
</dbReference>
<dbReference type="VEuPathDB" id="TriTrypDB:BSAL_82545"/>
<feature type="compositionally biased region" description="Basic and acidic residues" evidence="1">
    <location>
        <begin position="490"/>
        <end position="500"/>
    </location>
</feature>